<proteinExistence type="inferred from homology"/>
<dbReference type="Pfam" id="PF01435">
    <property type="entry name" value="Peptidase_M48"/>
    <property type="match status" value="1"/>
</dbReference>
<feature type="domain" description="Peptidase M48" evidence="9">
    <location>
        <begin position="205"/>
        <end position="347"/>
    </location>
</feature>
<evidence type="ECO:0000256" key="6">
    <source>
        <dbReference type="RuleBase" id="RU003983"/>
    </source>
</evidence>
<dbReference type="OrthoDB" id="8775841at2"/>
<evidence type="ECO:0000256" key="3">
    <source>
        <dbReference type="ARBA" id="ARBA00022801"/>
    </source>
</evidence>
<keyword evidence="3 6" id="KW-0378">Hydrolase</keyword>
<dbReference type="InterPro" id="IPR036034">
    <property type="entry name" value="PDZ_sf"/>
</dbReference>
<evidence type="ECO:0000256" key="1">
    <source>
        <dbReference type="ARBA" id="ARBA00022670"/>
    </source>
</evidence>
<feature type="signal peptide" evidence="8">
    <location>
        <begin position="1"/>
        <end position="31"/>
    </location>
</feature>
<name>A0A422QN70_9BURK</name>
<reference evidence="10" key="1">
    <citation type="submission" date="2014-10" db="EMBL/GenBank/DDBJ databases">
        <title>Massilia sp. genome.</title>
        <authorList>
            <person name="Xu B."/>
            <person name="Dai L."/>
            <person name="Huang Z."/>
        </authorList>
    </citation>
    <scope>NUCLEOTIDE SEQUENCE [LARGE SCALE GENOMIC DNA]</scope>
    <source>
        <strain evidence="10">CFS-1</strain>
    </source>
</reference>
<evidence type="ECO:0000256" key="8">
    <source>
        <dbReference type="SAM" id="SignalP"/>
    </source>
</evidence>
<dbReference type="GO" id="GO:0016020">
    <property type="term" value="C:membrane"/>
    <property type="evidence" value="ECO:0007669"/>
    <property type="project" value="TreeGrafter"/>
</dbReference>
<dbReference type="RefSeq" id="WP_123068884.1">
    <property type="nucleotide sequence ID" value="NZ_JSAB01000062.1"/>
</dbReference>
<dbReference type="PROSITE" id="PS51257">
    <property type="entry name" value="PROKAR_LIPOPROTEIN"/>
    <property type="match status" value="1"/>
</dbReference>
<sequence>MIPNRLQRFKSAALVAGTAALLAACSTPGQMQSSTTPGVIPSQAPGKPEVTPQMAAAADTLTRMATQHDRLYRIAAPLLIDNAELCTKHARNLLGFTAKNRYTYPGQYNEAAWVVLGMGERLQVTNVLNGSGAARAGLRQGDRLLAAAGTQLPEGPNALSQAGAVFGPIMSKQASLPLTIERNGNQRDLTIPVTRACAFAIELGNADNINAYADGSRVMVTRGMLGFAQNDDELAYVVARTMAHNMLGHAATQRNAATIGSIIDNLTAITPDTSMLIGSGGIKAMPVADDVAADRLAIYLVARAGYRIEGASAFWKRLAATYPARILNGYTANHPSTTQRIAAIDKTVAEVKTKKSGKKPLVP</sequence>
<evidence type="ECO:0000256" key="4">
    <source>
        <dbReference type="ARBA" id="ARBA00022833"/>
    </source>
</evidence>
<accession>A0A422QN70</accession>
<organism evidence="10 11">
    <name type="scientific">Massilia aurea</name>
    <dbReference type="NCBI Taxonomy" id="373040"/>
    <lineage>
        <taxon>Bacteria</taxon>
        <taxon>Pseudomonadati</taxon>
        <taxon>Pseudomonadota</taxon>
        <taxon>Betaproteobacteria</taxon>
        <taxon>Burkholderiales</taxon>
        <taxon>Oxalobacteraceae</taxon>
        <taxon>Telluria group</taxon>
        <taxon>Massilia</taxon>
    </lineage>
</organism>
<dbReference type="AlphaFoldDB" id="A0A422QN70"/>
<dbReference type="PANTHER" id="PTHR22726:SF1">
    <property type="entry name" value="METALLOENDOPEPTIDASE OMA1, MITOCHONDRIAL"/>
    <property type="match status" value="1"/>
</dbReference>
<evidence type="ECO:0000256" key="2">
    <source>
        <dbReference type="ARBA" id="ARBA00022723"/>
    </source>
</evidence>
<dbReference type="GO" id="GO:0004222">
    <property type="term" value="F:metalloendopeptidase activity"/>
    <property type="evidence" value="ECO:0007669"/>
    <property type="project" value="InterPro"/>
</dbReference>
<protein>
    <submittedName>
        <fullName evidence="10">Peptidase M48</fullName>
    </submittedName>
</protein>
<evidence type="ECO:0000256" key="5">
    <source>
        <dbReference type="ARBA" id="ARBA00023049"/>
    </source>
</evidence>
<dbReference type="Gene3D" id="2.30.42.10">
    <property type="match status" value="1"/>
</dbReference>
<evidence type="ECO:0000256" key="7">
    <source>
        <dbReference type="SAM" id="MobiDB-lite"/>
    </source>
</evidence>
<dbReference type="GO" id="GO:0051603">
    <property type="term" value="P:proteolysis involved in protein catabolic process"/>
    <property type="evidence" value="ECO:0007669"/>
    <property type="project" value="TreeGrafter"/>
</dbReference>
<comment type="similarity">
    <text evidence="6">Belongs to the peptidase M48 family.</text>
</comment>
<dbReference type="InterPro" id="IPR051156">
    <property type="entry name" value="Mito/Outer_Membr_Metalloprot"/>
</dbReference>
<comment type="cofactor">
    <cofactor evidence="6">
        <name>Zn(2+)</name>
        <dbReference type="ChEBI" id="CHEBI:29105"/>
    </cofactor>
    <text evidence="6">Binds 1 zinc ion per subunit.</text>
</comment>
<dbReference type="PANTHER" id="PTHR22726">
    <property type="entry name" value="METALLOENDOPEPTIDASE OMA1"/>
    <property type="match status" value="1"/>
</dbReference>
<dbReference type="InterPro" id="IPR001915">
    <property type="entry name" value="Peptidase_M48"/>
</dbReference>
<evidence type="ECO:0000313" key="11">
    <source>
        <dbReference type="Proteomes" id="UP000283254"/>
    </source>
</evidence>
<keyword evidence="2" id="KW-0479">Metal-binding</keyword>
<feature type="region of interest" description="Disordered" evidence="7">
    <location>
        <begin position="30"/>
        <end position="49"/>
    </location>
</feature>
<dbReference type="SUPFAM" id="SSF50156">
    <property type="entry name" value="PDZ domain-like"/>
    <property type="match status" value="1"/>
</dbReference>
<dbReference type="EMBL" id="JSAB01000062">
    <property type="protein sequence ID" value="RNF31418.1"/>
    <property type="molecule type" value="Genomic_DNA"/>
</dbReference>
<keyword evidence="8" id="KW-0732">Signal</keyword>
<feature type="chain" id="PRO_5019075043" evidence="8">
    <location>
        <begin position="32"/>
        <end position="363"/>
    </location>
</feature>
<evidence type="ECO:0000313" key="10">
    <source>
        <dbReference type="EMBL" id="RNF31418.1"/>
    </source>
</evidence>
<dbReference type="GO" id="GO:0046872">
    <property type="term" value="F:metal ion binding"/>
    <property type="evidence" value="ECO:0007669"/>
    <property type="project" value="UniProtKB-KW"/>
</dbReference>
<comment type="caution">
    <text evidence="10">The sequence shown here is derived from an EMBL/GenBank/DDBJ whole genome shotgun (WGS) entry which is preliminary data.</text>
</comment>
<gene>
    <name evidence="10" type="ORF">NM04_07350</name>
</gene>
<keyword evidence="1 6" id="KW-0645">Protease</keyword>
<dbReference type="CDD" id="cd07342">
    <property type="entry name" value="M48C_Oma1_like"/>
    <property type="match status" value="1"/>
</dbReference>
<evidence type="ECO:0000259" key="9">
    <source>
        <dbReference type="Pfam" id="PF01435"/>
    </source>
</evidence>
<keyword evidence="11" id="KW-1185">Reference proteome</keyword>
<dbReference type="Proteomes" id="UP000283254">
    <property type="component" value="Unassembled WGS sequence"/>
</dbReference>
<keyword evidence="5 6" id="KW-0482">Metalloprotease</keyword>
<keyword evidence="4 6" id="KW-0862">Zinc</keyword>